<dbReference type="EMBL" id="JANRHA010000001">
    <property type="protein sequence ID" value="MDG3013073.1"/>
    <property type="molecule type" value="Genomic_DNA"/>
</dbReference>
<evidence type="ECO:0000313" key="2">
    <source>
        <dbReference type="Proteomes" id="UP001152755"/>
    </source>
</evidence>
<evidence type="ECO:0008006" key="3">
    <source>
        <dbReference type="Google" id="ProtNLM"/>
    </source>
</evidence>
<gene>
    <name evidence="1" type="ORF">NVS88_00675</name>
</gene>
<protein>
    <recommendedName>
        <fullName evidence="3">Bacteriocin biosynthesis cyclodehydratase domain-containing protein</fullName>
    </recommendedName>
</protein>
<dbReference type="Gene3D" id="3.40.50.720">
    <property type="entry name" value="NAD(P)-binding Rossmann-like Domain"/>
    <property type="match status" value="1"/>
</dbReference>
<proteinExistence type="predicted"/>
<dbReference type="AlphaFoldDB" id="A0A9X4RC11"/>
<name>A0A9X4RC11_9ACTN</name>
<reference evidence="1" key="1">
    <citation type="submission" date="2022-08" db="EMBL/GenBank/DDBJ databases">
        <title>Genome analysis of Corynebacteriales strain.</title>
        <authorList>
            <person name="Lee S.D."/>
        </authorList>
    </citation>
    <scope>NUCLEOTIDE SEQUENCE</scope>
    <source>
        <strain evidence="1">D3-21</strain>
    </source>
</reference>
<evidence type="ECO:0000313" key="1">
    <source>
        <dbReference type="EMBL" id="MDG3013073.1"/>
    </source>
</evidence>
<accession>A0A9X4RC11</accession>
<dbReference type="RefSeq" id="WP_277829582.1">
    <property type="nucleotide sequence ID" value="NZ_JAAIVF010000001.1"/>
</dbReference>
<sequence>MTAVHDRPLALRRDLAVLIRPTGRIQIGSDPERALLVTPPDGVPAARFAAWLRSLDGSAGPDQLRARVAESGAHPAEVDAVLRELEHAGLVTAVAAAPSRSERRVRVHGPGPLGDGLCAALTGDGAQVSRSRRYTCDLAVDRWQTDLVVLTDDQVADPRLVMALIEAGVPHLQVRLRDGVGIVGPLVFPGSTSCLGCADLHRRDRDPEWPHLAAQLLGTIGCAPTATVMATTAVALHEIDRVFRRVADRPPATLDATVEVELDTNALVTRPWSPHPLCRCRTLRDASPAT</sequence>
<dbReference type="Proteomes" id="UP001152755">
    <property type="component" value="Unassembled WGS sequence"/>
</dbReference>
<organism evidence="1 2">
    <name type="scientific">Speluncibacter jeojiensis</name>
    <dbReference type="NCBI Taxonomy" id="2710754"/>
    <lineage>
        <taxon>Bacteria</taxon>
        <taxon>Bacillati</taxon>
        <taxon>Actinomycetota</taxon>
        <taxon>Actinomycetes</taxon>
        <taxon>Mycobacteriales</taxon>
        <taxon>Speluncibacteraceae</taxon>
        <taxon>Speluncibacter</taxon>
    </lineage>
</organism>
<comment type="caution">
    <text evidence="1">The sequence shown here is derived from an EMBL/GenBank/DDBJ whole genome shotgun (WGS) entry which is preliminary data.</text>
</comment>
<keyword evidence="2" id="KW-1185">Reference proteome</keyword>